<gene>
    <name evidence="2" type="ORF">B0T16DRAFT_421815</name>
</gene>
<name>A0AA39XSX5_9PEZI</name>
<accession>A0AA39XSX5</accession>
<dbReference type="Proteomes" id="UP001174936">
    <property type="component" value="Unassembled WGS sequence"/>
</dbReference>
<proteinExistence type="predicted"/>
<comment type="caution">
    <text evidence="2">The sequence shown here is derived from an EMBL/GenBank/DDBJ whole genome shotgun (WGS) entry which is preliminary data.</text>
</comment>
<dbReference type="EMBL" id="JAULSV010000007">
    <property type="protein sequence ID" value="KAK0638787.1"/>
    <property type="molecule type" value="Genomic_DNA"/>
</dbReference>
<feature type="compositionally biased region" description="Basic residues" evidence="1">
    <location>
        <begin position="60"/>
        <end position="73"/>
    </location>
</feature>
<dbReference type="AlphaFoldDB" id="A0AA39XSX5"/>
<organism evidence="2 3">
    <name type="scientific">Cercophora newfieldiana</name>
    <dbReference type="NCBI Taxonomy" id="92897"/>
    <lineage>
        <taxon>Eukaryota</taxon>
        <taxon>Fungi</taxon>
        <taxon>Dikarya</taxon>
        <taxon>Ascomycota</taxon>
        <taxon>Pezizomycotina</taxon>
        <taxon>Sordariomycetes</taxon>
        <taxon>Sordariomycetidae</taxon>
        <taxon>Sordariales</taxon>
        <taxon>Lasiosphaeriaceae</taxon>
        <taxon>Cercophora</taxon>
    </lineage>
</organism>
<feature type="region of interest" description="Disordered" evidence="1">
    <location>
        <begin position="54"/>
        <end position="73"/>
    </location>
</feature>
<evidence type="ECO:0000256" key="1">
    <source>
        <dbReference type="SAM" id="MobiDB-lite"/>
    </source>
</evidence>
<evidence type="ECO:0000313" key="3">
    <source>
        <dbReference type="Proteomes" id="UP001174936"/>
    </source>
</evidence>
<sequence>MSTAGHPLLHIATLPYLSFTGVVFCATCRLASTIAANVLGSALRGMSSILSSLKGGERKKQVKAKRSRERHAG</sequence>
<reference evidence="2" key="1">
    <citation type="submission" date="2023-06" db="EMBL/GenBank/DDBJ databases">
        <title>Genome-scale phylogeny and comparative genomics of the fungal order Sordariales.</title>
        <authorList>
            <consortium name="Lawrence Berkeley National Laboratory"/>
            <person name="Hensen N."/>
            <person name="Bonometti L."/>
            <person name="Westerberg I."/>
            <person name="Brannstrom I.O."/>
            <person name="Guillou S."/>
            <person name="Cros-Aarteil S."/>
            <person name="Calhoun S."/>
            <person name="Haridas S."/>
            <person name="Kuo A."/>
            <person name="Mondo S."/>
            <person name="Pangilinan J."/>
            <person name="Riley R."/>
            <person name="Labutti K."/>
            <person name="Andreopoulos B."/>
            <person name="Lipzen A."/>
            <person name="Chen C."/>
            <person name="Yanf M."/>
            <person name="Daum C."/>
            <person name="Ng V."/>
            <person name="Clum A."/>
            <person name="Steindorff A."/>
            <person name="Ohm R."/>
            <person name="Martin F."/>
            <person name="Silar P."/>
            <person name="Natvig D."/>
            <person name="Lalanne C."/>
            <person name="Gautier V."/>
            <person name="Ament-Velasquez S.L."/>
            <person name="Kruys A."/>
            <person name="Hutchinson M.I."/>
            <person name="Powell A.J."/>
            <person name="Barry K."/>
            <person name="Miller A.N."/>
            <person name="Grigoriev I.V."/>
            <person name="Debuchy R."/>
            <person name="Gladieux P."/>
            <person name="Thoren M.H."/>
            <person name="Johannesson H."/>
        </authorList>
    </citation>
    <scope>NUCLEOTIDE SEQUENCE</scope>
    <source>
        <strain evidence="2">SMH2532-1</strain>
    </source>
</reference>
<keyword evidence="3" id="KW-1185">Reference proteome</keyword>
<protein>
    <submittedName>
        <fullName evidence="2">Uncharacterized protein</fullName>
    </submittedName>
</protein>
<evidence type="ECO:0000313" key="2">
    <source>
        <dbReference type="EMBL" id="KAK0638787.1"/>
    </source>
</evidence>